<dbReference type="Pfam" id="PF07963">
    <property type="entry name" value="N_methyl"/>
    <property type="match status" value="1"/>
</dbReference>
<evidence type="ECO:0000313" key="2">
    <source>
        <dbReference type="EMBL" id="GHD76126.1"/>
    </source>
</evidence>
<keyword evidence="1" id="KW-0472">Membrane</keyword>
<evidence type="ECO:0000313" key="3">
    <source>
        <dbReference type="Proteomes" id="UP000662678"/>
    </source>
</evidence>
<evidence type="ECO:0000256" key="1">
    <source>
        <dbReference type="SAM" id="Phobius"/>
    </source>
</evidence>
<dbReference type="PROSITE" id="PS00409">
    <property type="entry name" value="PROKAR_NTER_METHYL"/>
    <property type="match status" value="1"/>
</dbReference>
<evidence type="ECO:0008006" key="4">
    <source>
        <dbReference type="Google" id="ProtNLM"/>
    </source>
</evidence>
<dbReference type="InterPro" id="IPR012902">
    <property type="entry name" value="N_methyl_site"/>
</dbReference>
<protein>
    <recommendedName>
        <fullName evidence="4">Prepilin-type N-terminal cleavage/methylation domain-containing protein</fullName>
    </recommendedName>
</protein>
<dbReference type="InterPro" id="IPR016419">
    <property type="entry name" value="Prepilin_Pept-dep_B_prd"/>
</dbReference>
<dbReference type="NCBIfam" id="TIGR02532">
    <property type="entry name" value="IV_pilin_GFxxxE"/>
    <property type="match status" value="1"/>
</dbReference>
<name>A0ABQ3HBN2_9NEIS</name>
<organism evidence="2 3">
    <name type="scientific">Vogesella fluminis</name>
    <dbReference type="NCBI Taxonomy" id="1069161"/>
    <lineage>
        <taxon>Bacteria</taxon>
        <taxon>Pseudomonadati</taxon>
        <taxon>Pseudomonadota</taxon>
        <taxon>Betaproteobacteria</taxon>
        <taxon>Neisseriales</taxon>
        <taxon>Chromobacteriaceae</taxon>
        <taxon>Vogesella</taxon>
    </lineage>
</organism>
<dbReference type="PIRSF" id="PIRSF004525">
    <property type="entry name" value="Pilin_peptidase-dep_B_prd"/>
    <property type="match status" value="1"/>
</dbReference>
<keyword evidence="1" id="KW-0812">Transmembrane</keyword>
<feature type="transmembrane region" description="Helical" evidence="1">
    <location>
        <begin position="12"/>
        <end position="37"/>
    </location>
</feature>
<keyword evidence="3" id="KW-1185">Reference proteome</keyword>
<proteinExistence type="predicted"/>
<keyword evidence="1" id="KW-1133">Transmembrane helix</keyword>
<sequence length="197" mass="21079">MRLNTQRGMSLLELLVSMTIGLILLLALFNLMANLLATQSVDKRRALAGSVLDTAVSMMGMELRRAGYWGSTASGTNPYGNLYIENSGSCIRYAYAPLPGESAAASASRYLAFRLDNNKLQHLQTTAANWSCSAAANLWQDMSKADQASGLQLQFAALNAGKAIDIAVTARDPGNASQTFSRSTTVQLRNLPAVTTP</sequence>
<dbReference type="Proteomes" id="UP000662678">
    <property type="component" value="Unassembled WGS sequence"/>
</dbReference>
<dbReference type="RefSeq" id="WP_189353029.1">
    <property type="nucleotide sequence ID" value="NZ_BMYP01000015.1"/>
</dbReference>
<comment type="caution">
    <text evidence="2">The sequence shown here is derived from an EMBL/GenBank/DDBJ whole genome shotgun (WGS) entry which is preliminary data.</text>
</comment>
<dbReference type="EMBL" id="BMYP01000015">
    <property type="protein sequence ID" value="GHD76126.1"/>
    <property type="molecule type" value="Genomic_DNA"/>
</dbReference>
<reference evidence="3" key="1">
    <citation type="journal article" date="2019" name="Int. J. Syst. Evol. Microbiol.">
        <title>The Global Catalogue of Microorganisms (GCM) 10K type strain sequencing project: providing services to taxonomists for standard genome sequencing and annotation.</title>
        <authorList>
            <consortium name="The Broad Institute Genomics Platform"/>
            <consortium name="The Broad Institute Genome Sequencing Center for Infectious Disease"/>
            <person name="Wu L."/>
            <person name="Ma J."/>
        </authorList>
    </citation>
    <scope>NUCLEOTIDE SEQUENCE [LARGE SCALE GENOMIC DNA]</scope>
    <source>
        <strain evidence="3">KCTC 23713</strain>
    </source>
</reference>
<accession>A0ABQ3HBN2</accession>
<gene>
    <name evidence="2" type="ORF">GCM10011419_15000</name>
</gene>